<evidence type="ECO:0000313" key="3">
    <source>
        <dbReference type="Proteomes" id="UP000219338"/>
    </source>
</evidence>
<name>A0A284R426_ARMOS</name>
<dbReference type="AlphaFoldDB" id="A0A284R426"/>
<dbReference type="SMART" id="SM00225">
    <property type="entry name" value="BTB"/>
    <property type="match status" value="1"/>
</dbReference>
<dbReference type="InterPro" id="IPR011333">
    <property type="entry name" value="SKP1/BTB/POZ_sf"/>
</dbReference>
<dbReference type="InterPro" id="IPR000210">
    <property type="entry name" value="BTB/POZ_dom"/>
</dbReference>
<feature type="domain" description="BTB" evidence="1">
    <location>
        <begin position="19"/>
        <end position="80"/>
    </location>
</feature>
<dbReference type="Gene3D" id="3.30.710.10">
    <property type="entry name" value="Potassium Channel Kv1.1, Chain A"/>
    <property type="match status" value="1"/>
</dbReference>
<dbReference type="SUPFAM" id="SSF54695">
    <property type="entry name" value="POZ domain"/>
    <property type="match status" value="1"/>
</dbReference>
<evidence type="ECO:0000313" key="2">
    <source>
        <dbReference type="EMBL" id="SJL03474.1"/>
    </source>
</evidence>
<proteinExistence type="predicted"/>
<dbReference type="EMBL" id="FUEG01000004">
    <property type="protein sequence ID" value="SJL03474.1"/>
    <property type="molecule type" value="Genomic_DNA"/>
</dbReference>
<dbReference type="STRING" id="47428.A0A284R426"/>
<dbReference type="CDD" id="cd18186">
    <property type="entry name" value="BTB_POZ_ZBTB_KLHL-like"/>
    <property type="match status" value="1"/>
</dbReference>
<dbReference type="OMA" id="STRECDI"/>
<sequence>MTTDSQRPKFSERFNAADSDITLASHDNVHFKVHRINLKMHSDIFADAEDISSSTLTATSEVVSLTETASVLELLLQYMYRQPPPDLSEIEFSRVADLAEAAEKYRVYFAIDACKRSMWCAAFSGVKCNYLTGSSDAIPKHSFEVLTWAVKHKHSKIIDQAAQRTVSLPTDNICEAISPPILAPWLQYHKHWLDALNAEYTRYPPAAMHWNNSTRECDIPCEAWTHSYAMIAHKLGARPHLLLKLDEVFGPSEDYLQTRCGECKETLATWRAIIGRELERIPKFTHIQLYFELSNSRMLIYTPSTKDATPIRQPSGVIPNVNSAPLLE</sequence>
<evidence type="ECO:0000259" key="1">
    <source>
        <dbReference type="PROSITE" id="PS50097"/>
    </source>
</evidence>
<reference evidence="3" key="1">
    <citation type="journal article" date="2017" name="Nat. Ecol. Evol.">
        <title>Genome expansion and lineage-specific genetic innovations in the forest pathogenic fungi Armillaria.</title>
        <authorList>
            <person name="Sipos G."/>
            <person name="Prasanna A.N."/>
            <person name="Walter M.C."/>
            <person name="O'Connor E."/>
            <person name="Balint B."/>
            <person name="Krizsan K."/>
            <person name="Kiss B."/>
            <person name="Hess J."/>
            <person name="Varga T."/>
            <person name="Slot J."/>
            <person name="Riley R."/>
            <person name="Boka B."/>
            <person name="Rigling D."/>
            <person name="Barry K."/>
            <person name="Lee J."/>
            <person name="Mihaltcheva S."/>
            <person name="LaButti K."/>
            <person name="Lipzen A."/>
            <person name="Waldron R."/>
            <person name="Moloney N.M."/>
            <person name="Sperisen C."/>
            <person name="Kredics L."/>
            <person name="Vagvoelgyi C."/>
            <person name="Patrignani A."/>
            <person name="Fitzpatrick D."/>
            <person name="Nagy I."/>
            <person name="Doyle S."/>
            <person name="Anderson J.B."/>
            <person name="Grigoriev I.V."/>
            <person name="Gueldener U."/>
            <person name="Muensterkoetter M."/>
            <person name="Nagy L.G."/>
        </authorList>
    </citation>
    <scope>NUCLEOTIDE SEQUENCE [LARGE SCALE GENOMIC DNA]</scope>
    <source>
        <strain evidence="3">C18/9</strain>
    </source>
</reference>
<accession>A0A284R426</accession>
<dbReference type="Proteomes" id="UP000219338">
    <property type="component" value="Unassembled WGS sequence"/>
</dbReference>
<dbReference type="Pfam" id="PF00651">
    <property type="entry name" value="BTB"/>
    <property type="match status" value="1"/>
</dbReference>
<dbReference type="OrthoDB" id="3184970at2759"/>
<protein>
    <recommendedName>
        <fullName evidence="1">BTB domain-containing protein</fullName>
    </recommendedName>
</protein>
<gene>
    <name evidence="2" type="ORF">ARMOST_06830</name>
</gene>
<keyword evidence="3" id="KW-1185">Reference proteome</keyword>
<organism evidence="2 3">
    <name type="scientific">Armillaria ostoyae</name>
    <name type="common">Armillaria root rot fungus</name>
    <dbReference type="NCBI Taxonomy" id="47428"/>
    <lineage>
        <taxon>Eukaryota</taxon>
        <taxon>Fungi</taxon>
        <taxon>Dikarya</taxon>
        <taxon>Basidiomycota</taxon>
        <taxon>Agaricomycotina</taxon>
        <taxon>Agaricomycetes</taxon>
        <taxon>Agaricomycetidae</taxon>
        <taxon>Agaricales</taxon>
        <taxon>Marasmiineae</taxon>
        <taxon>Physalacriaceae</taxon>
        <taxon>Armillaria</taxon>
    </lineage>
</organism>
<dbReference type="PROSITE" id="PS50097">
    <property type="entry name" value="BTB"/>
    <property type="match status" value="1"/>
</dbReference>